<dbReference type="InterPro" id="IPR029068">
    <property type="entry name" value="Glyas_Bleomycin-R_OHBP_Dase"/>
</dbReference>
<keyword evidence="3" id="KW-1185">Reference proteome</keyword>
<dbReference type="Gene3D" id="3.10.180.10">
    <property type="entry name" value="2,3-Dihydroxybiphenyl 1,2-Dioxygenase, domain 1"/>
    <property type="match status" value="1"/>
</dbReference>
<gene>
    <name evidence="2" type="ORF">Cpa01nite_25390</name>
</gene>
<comment type="caution">
    <text evidence="2">The sequence shown here is derived from an EMBL/GenBank/DDBJ whole genome shotgun (WGS) entry which is preliminary data.</text>
</comment>
<dbReference type="PANTHER" id="PTHR33990">
    <property type="entry name" value="PROTEIN YJDN-RELATED"/>
    <property type="match status" value="1"/>
</dbReference>
<dbReference type="InterPro" id="IPR004360">
    <property type="entry name" value="Glyas_Fos-R_dOase_dom"/>
</dbReference>
<proteinExistence type="predicted"/>
<protein>
    <submittedName>
        <fullName evidence="2">VOC family protein</fullName>
    </submittedName>
</protein>
<reference evidence="2" key="1">
    <citation type="submission" date="2021-01" db="EMBL/GenBank/DDBJ databases">
        <title>Whole genome shotgun sequence of Cellulomonas pakistanensis NBRC 110800.</title>
        <authorList>
            <person name="Komaki H."/>
            <person name="Tamura T."/>
        </authorList>
    </citation>
    <scope>NUCLEOTIDE SEQUENCE</scope>
    <source>
        <strain evidence="2">NBRC 110800</strain>
    </source>
</reference>
<organism evidence="2 3">
    <name type="scientific">Cellulomonas pakistanensis</name>
    <dbReference type="NCBI Taxonomy" id="992287"/>
    <lineage>
        <taxon>Bacteria</taxon>
        <taxon>Bacillati</taxon>
        <taxon>Actinomycetota</taxon>
        <taxon>Actinomycetes</taxon>
        <taxon>Micrococcales</taxon>
        <taxon>Cellulomonadaceae</taxon>
        <taxon>Cellulomonas</taxon>
    </lineage>
</organism>
<evidence type="ECO:0000313" key="3">
    <source>
        <dbReference type="Proteomes" id="UP000642125"/>
    </source>
</evidence>
<accession>A0A919PCE4</accession>
<dbReference type="PANTHER" id="PTHR33990:SF1">
    <property type="entry name" value="PROTEIN YJDN"/>
    <property type="match status" value="1"/>
</dbReference>
<feature type="domain" description="Glyoxalase/fosfomycin resistance/dioxygenase" evidence="1">
    <location>
        <begin position="11"/>
        <end position="134"/>
    </location>
</feature>
<dbReference type="Pfam" id="PF00903">
    <property type="entry name" value="Glyoxalase"/>
    <property type="match status" value="1"/>
</dbReference>
<dbReference type="EMBL" id="BONO01000019">
    <property type="protein sequence ID" value="GIG37158.1"/>
    <property type="molecule type" value="Genomic_DNA"/>
</dbReference>
<dbReference type="RefSeq" id="WP_203669156.1">
    <property type="nucleotide sequence ID" value="NZ_BONO01000019.1"/>
</dbReference>
<dbReference type="AlphaFoldDB" id="A0A919PCE4"/>
<dbReference type="SUPFAM" id="SSF54593">
    <property type="entry name" value="Glyoxalase/Bleomycin resistance protein/Dihydroxybiphenyl dioxygenase"/>
    <property type="match status" value="1"/>
</dbReference>
<evidence type="ECO:0000259" key="1">
    <source>
        <dbReference type="Pfam" id="PF00903"/>
    </source>
</evidence>
<sequence length="143" mass="15178">MTLTTTTHLNFRGDARAALEHYRDVFGGELAVVTHGDAGAAEDPAAADQVLWGQVLSDDGFHVMAFDVPASRPWDAGTDAFYVSVRSASGDEITARWERLAAPEAGATVVVPLGPSPWAPLYGMVCDRFGVTWVLDVAVPYGG</sequence>
<dbReference type="Proteomes" id="UP000642125">
    <property type="component" value="Unassembled WGS sequence"/>
</dbReference>
<evidence type="ECO:0000313" key="2">
    <source>
        <dbReference type="EMBL" id="GIG37158.1"/>
    </source>
</evidence>
<name>A0A919PCE4_9CELL</name>